<gene>
    <name evidence="2" type="ORF">NX801_04835</name>
</gene>
<dbReference type="InterPro" id="IPR012924">
    <property type="entry name" value="TfuA_core"/>
</dbReference>
<dbReference type="EMBL" id="JANUGQ010000002">
    <property type="protein sequence ID" value="MCS0634994.1"/>
    <property type="molecule type" value="Genomic_DNA"/>
</dbReference>
<accession>A0ABT2CC80</accession>
<sequence length="353" mass="38143">MIGAASIGALRAVELAPFGMLGVGRVHAAYARGEITGDDEVAVGQAPDGDYEALTWPLVNLRHVLELAREAGVLDGEWMGGLLTALRAVYYPQRTWSAVRAVCRRHGQDGFVRWLDGQRERDRYFGDVKRADALEAVRVAATGGGTGAPGFAGQVPVWRTPYFLRWSNAALRTVVRGLTLSTEDRVLYQQLFDPEFPGRWADFLAHCSLHPTDGGPGVPLGRRLAEAGATGMAAHQVFHPRLDLRDEETVARLLAGESGQDRAAVARYADAHAWARRSRPGFTVGAVREDLACHLLLHQWRVSPERLDVTASARGLVSGARAVDALRRFVPGLLEDVAAGTAGRRVEVSCAGG</sequence>
<organism evidence="2 3">
    <name type="scientific">Streptomyces pyxinae</name>
    <dbReference type="NCBI Taxonomy" id="2970734"/>
    <lineage>
        <taxon>Bacteria</taxon>
        <taxon>Bacillati</taxon>
        <taxon>Actinomycetota</taxon>
        <taxon>Actinomycetes</taxon>
        <taxon>Kitasatosporales</taxon>
        <taxon>Streptomycetaceae</taxon>
        <taxon>Streptomyces</taxon>
    </lineage>
</organism>
<evidence type="ECO:0000313" key="3">
    <source>
        <dbReference type="Proteomes" id="UP001431313"/>
    </source>
</evidence>
<dbReference type="RefSeq" id="WP_258785640.1">
    <property type="nucleotide sequence ID" value="NZ_JANUGQ010000002.1"/>
</dbReference>
<dbReference type="Proteomes" id="UP001431313">
    <property type="component" value="Unassembled WGS sequence"/>
</dbReference>
<evidence type="ECO:0000259" key="1">
    <source>
        <dbReference type="Pfam" id="PF07812"/>
    </source>
</evidence>
<protein>
    <submittedName>
        <fullName evidence="2">TfuA domain-containing protein</fullName>
    </submittedName>
</protein>
<dbReference type="Pfam" id="PF07812">
    <property type="entry name" value="TfuA"/>
    <property type="match status" value="1"/>
</dbReference>
<reference evidence="2" key="1">
    <citation type="submission" date="2022-08" db="EMBL/GenBank/DDBJ databases">
        <authorList>
            <person name="Somphong A."/>
            <person name="Phongsopitanun W."/>
        </authorList>
    </citation>
    <scope>NUCLEOTIDE SEQUENCE</scope>
    <source>
        <strain evidence="2">LP05-1</strain>
    </source>
</reference>
<proteinExistence type="predicted"/>
<evidence type="ECO:0000313" key="2">
    <source>
        <dbReference type="EMBL" id="MCS0634994.1"/>
    </source>
</evidence>
<keyword evidence="3" id="KW-1185">Reference proteome</keyword>
<feature type="domain" description="TfuA-like core" evidence="1">
    <location>
        <begin position="2"/>
        <end position="95"/>
    </location>
</feature>
<comment type="caution">
    <text evidence="2">The sequence shown here is derived from an EMBL/GenBank/DDBJ whole genome shotgun (WGS) entry which is preliminary data.</text>
</comment>
<name>A0ABT2CC80_9ACTN</name>